<keyword evidence="1" id="KW-0472">Membrane</keyword>
<keyword evidence="1" id="KW-1133">Transmembrane helix</keyword>
<name>A0A4V6A019_STECR</name>
<evidence type="ECO:0000313" key="3">
    <source>
        <dbReference type="Proteomes" id="UP000298663"/>
    </source>
</evidence>
<dbReference type="Gene3D" id="1.20.1070.10">
    <property type="entry name" value="Rhodopsin 7-helix transmembrane proteins"/>
    <property type="match status" value="1"/>
</dbReference>
<reference evidence="2 3" key="1">
    <citation type="journal article" date="2015" name="Genome Biol.">
        <title>Comparative genomics of Steinernema reveals deeply conserved gene regulatory networks.</title>
        <authorList>
            <person name="Dillman A.R."/>
            <person name="Macchietto M."/>
            <person name="Porter C.F."/>
            <person name="Rogers A."/>
            <person name="Williams B."/>
            <person name="Antoshechkin I."/>
            <person name="Lee M.M."/>
            <person name="Goodwin Z."/>
            <person name="Lu X."/>
            <person name="Lewis E.E."/>
            <person name="Goodrich-Blair H."/>
            <person name="Stock S.P."/>
            <person name="Adams B.J."/>
            <person name="Sternberg P.W."/>
            <person name="Mortazavi A."/>
        </authorList>
    </citation>
    <scope>NUCLEOTIDE SEQUENCE [LARGE SCALE GENOMIC DNA]</scope>
    <source>
        <strain evidence="2 3">ALL</strain>
    </source>
</reference>
<keyword evidence="3" id="KW-1185">Reference proteome</keyword>
<feature type="transmembrane region" description="Helical" evidence="1">
    <location>
        <begin position="98"/>
        <end position="120"/>
    </location>
</feature>
<evidence type="ECO:0000256" key="1">
    <source>
        <dbReference type="SAM" id="Phobius"/>
    </source>
</evidence>
<comment type="caution">
    <text evidence="2">The sequence shown here is derived from an EMBL/GenBank/DDBJ whole genome shotgun (WGS) entry which is preliminary data.</text>
</comment>
<dbReference type="AlphaFoldDB" id="A0A4V6A019"/>
<organism evidence="2 3">
    <name type="scientific">Steinernema carpocapsae</name>
    <name type="common">Entomopathogenic nematode</name>
    <dbReference type="NCBI Taxonomy" id="34508"/>
    <lineage>
        <taxon>Eukaryota</taxon>
        <taxon>Metazoa</taxon>
        <taxon>Ecdysozoa</taxon>
        <taxon>Nematoda</taxon>
        <taxon>Chromadorea</taxon>
        <taxon>Rhabditida</taxon>
        <taxon>Tylenchina</taxon>
        <taxon>Panagrolaimomorpha</taxon>
        <taxon>Strongyloidoidea</taxon>
        <taxon>Steinernematidae</taxon>
        <taxon>Steinernema</taxon>
    </lineage>
</organism>
<dbReference type="EMBL" id="AZBU02000007">
    <property type="protein sequence ID" value="TKR69785.1"/>
    <property type="molecule type" value="Genomic_DNA"/>
</dbReference>
<accession>A0A4V6A019</accession>
<sequence>MIMSSSNDDFLIFLRFFAVEFCEGGRDRLVVGGNVLTAVSAEFKELRPEEAILPNRLLSIIHGSFELISLPHYLIIALNRALFLIDPTTMTHYFERRLIIWLCVSMWIVPLTANVILNLFEKEENGGFYLFEANSLDMGTESTGFEFKSALSVIFELAFCITAGLVIVIYVVAIVIHGWKRKSKLRAEWASSEFIRERKQCSDVRVVKEIDSKSIGLCPRRFESCLLAANVF</sequence>
<feature type="transmembrane region" description="Helical" evidence="1">
    <location>
        <begin position="153"/>
        <end position="176"/>
    </location>
</feature>
<dbReference type="Proteomes" id="UP000298663">
    <property type="component" value="Unassembled WGS sequence"/>
</dbReference>
<evidence type="ECO:0000313" key="2">
    <source>
        <dbReference type="EMBL" id="TKR69785.1"/>
    </source>
</evidence>
<protein>
    <submittedName>
        <fullName evidence="2">Uncharacterized protein</fullName>
    </submittedName>
</protein>
<dbReference type="SUPFAM" id="SSF81321">
    <property type="entry name" value="Family A G protein-coupled receptor-like"/>
    <property type="match status" value="1"/>
</dbReference>
<keyword evidence="1" id="KW-0812">Transmembrane</keyword>
<reference evidence="2 3" key="2">
    <citation type="journal article" date="2019" name="G3 (Bethesda)">
        <title>Hybrid Assembly of the Genome of the Entomopathogenic Nematode Steinernema carpocapsae Identifies the X-Chromosome.</title>
        <authorList>
            <person name="Serra L."/>
            <person name="Macchietto M."/>
            <person name="Macias-Munoz A."/>
            <person name="McGill C.J."/>
            <person name="Rodriguez I.M."/>
            <person name="Rodriguez B."/>
            <person name="Murad R."/>
            <person name="Mortazavi A."/>
        </authorList>
    </citation>
    <scope>NUCLEOTIDE SEQUENCE [LARGE SCALE GENOMIC DNA]</scope>
    <source>
        <strain evidence="2 3">ALL</strain>
    </source>
</reference>
<proteinExistence type="predicted"/>
<gene>
    <name evidence="2" type="ORF">L596_021890</name>
</gene>
<dbReference type="OrthoDB" id="10656290at2759"/>